<sequence length="224" mass="24901">MFLHYSDHQLCMVANKKCNSHATKLRSDLHFYYSQPYTTGNRYETPLENTTVDNAPRLFAPSSTHNSSGDSFNYEDLSAMFDHSSADGSGTKGQDQILNGNSEKILCYRCGEDGGQTCDIDDLKLKPRNYLFECQGHCINISSPQFTVYTCVDEEHGGDKNCITNDVMTMCACVADYCNGPKGVIPIKEKKRLGRGPTGGATKKDIQIIFVFCQTIFALLLSTR</sequence>
<dbReference type="HOGENOM" id="CLU_1236286_0_0_1"/>
<dbReference type="RefSeq" id="XP_009057738.1">
    <property type="nucleotide sequence ID" value="XM_009059490.1"/>
</dbReference>
<evidence type="ECO:0000313" key="2">
    <source>
        <dbReference type="Proteomes" id="UP000030746"/>
    </source>
</evidence>
<dbReference type="OrthoDB" id="6039711at2759"/>
<evidence type="ECO:0000313" key="1">
    <source>
        <dbReference type="EMBL" id="ESO91684.1"/>
    </source>
</evidence>
<dbReference type="KEGG" id="lgi:LOTGIDRAFT_163413"/>
<dbReference type="AlphaFoldDB" id="V4BRY5"/>
<proteinExistence type="predicted"/>
<gene>
    <name evidence="1" type="ORF">LOTGIDRAFT_163413</name>
</gene>
<organism evidence="1 2">
    <name type="scientific">Lottia gigantea</name>
    <name type="common">Giant owl limpet</name>
    <dbReference type="NCBI Taxonomy" id="225164"/>
    <lineage>
        <taxon>Eukaryota</taxon>
        <taxon>Metazoa</taxon>
        <taxon>Spiralia</taxon>
        <taxon>Lophotrochozoa</taxon>
        <taxon>Mollusca</taxon>
        <taxon>Gastropoda</taxon>
        <taxon>Patellogastropoda</taxon>
        <taxon>Lottioidea</taxon>
        <taxon>Lottiidae</taxon>
        <taxon>Lottia</taxon>
    </lineage>
</organism>
<keyword evidence="2" id="KW-1185">Reference proteome</keyword>
<accession>V4BRY5</accession>
<dbReference type="GeneID" id="20239406"/>
<protein>
    <submittedName>
        <fullName evidence="1">Uncharacterized protein</fullName>
    </submittedName>
</protein>
<dbReference type="Proteomes" id="UP000030746">
    <property type="component" value="Unassembled WGS sequence"/>
</dbReference>
<reference evidence="1 2" key="1">
    <citation type="journal article" date="2013" name="Nature">
        <title>Insights into bilaterian evolution from three spiralian genomes.</title>
        <authorList>
            <person name="Simakov O."/>
            <person name="Marletaz F."/>
            <person name="Cho S.J."/>
            <person name="Edsinger-Gonzales E."/>
            <person name="Havlak P."/>
            <person name="Hellsten U."/>
            <person name="Kuo D.H."/>
            <person name="Larsson T."/>
            <person name="Lv J."/>
            <person name="Arendt D."/>
            <person name="Savage R."/>
            <person name="Osoegawa K."/>
            <person name="de Jong P."/>
            <person name="Grimwood J."/>
            <person name="Chapman J.A."/>
            <person name="Shapiro H."/>
            <person name="Aerts A."/>
            <person name="Otillar R.P."/>
            <person name="Terry A.Y."/>
            <person name="Boore J.L."/>
            <person name="Grigoriev I.V."/>
            <person name="Lindberg D.R."/>
            <person name="Seaver E.C."/>
            <person name="Weisblat D.A."/>
            <person name="Putnam N.H."/>
            <person name="Rokhsar D.S."/>
        </authorList>
    </citation>
    <scope>NUCLEOTIDE SEQUENCE [LARGE SCALE GENOMIC DNA]</scope>
</reference>
<dbReference type="CTD" id="20239406"/>
<name>V4BRY5_LOTGI</name>
<dbReference type="EMBL" id="KB202237">
    <property type="protein sequence ID" value="ESO91684.1"/>
    <property type="molecule type" value="Genomic_DNA"/>
</dbReference>